<dbReference type="EMBL" id="ML208266">
    <property type="protein sequence ID" value="TFK74810.1"/>
    <property type="molecule type" value="Genomic_DNA"/>
</dbReference>
<organism evidence="1 2">
    <name type="scientific">Pluteus cervinus</name>
    <dbReference type="NCBI Taxonomy" id="181527"/>
    <lineage>
        <taxon>Eukaryota</taxon>
        <taxon>Fungi</taxon>
        <taxon>Dikarya</taxon>
        <taxon>Basidiomycota</taxon>
        <taxon>Agaricomycotina</taxon>
        <taxon>Agaricomycetes</taxon>
        <taxon>Agaricomycetidae</taxon>
        <taxon>Agaricales</taxon>
        <taxon>Pluteineae</taxon>
        <taxon>Pluteaceae</taxon>
        <taxon>Pluteus</taxon>
    </lineage>
</organism>
<evidence type="ECO:0000313" key="2">
    <source>
        <dbReference type="Proteomes" id="UP000308600"/>
    </source>
</evidence>
<sequence>MGDRQNRQRQAKRHLTNMSTPLVCSCPTSVPPHHFFGSCITLPTGPTNRRPSLSYHITMIFYGTRYLITLFRIVDNEQGKKSQKRILGCPAGEYSKTVFKLQLPGALMAGHPA</sequence>
<name>A0ACD3BAF1_9AGAR</name>
<reference evidence="1 2" key="1">
    <citation type="journal article" date="2019" name="Nat. Ecol. Evol.">
        <title>Megaphylogeny resolves global patterns of mushroom evolution.</title>
        <authorList>
            <person name="Varga T."/>
            <person name="Krizsan K."/>
            <person name="Foldi C."/>
            <person name="Dima B."/>
            <person name="Sanchez-Garcia M."/>
            <person name="Sanchez-Ramirez S."/>
            <person name="Szollosi G.J."/>
            <person name="Szarkandi J.G."/>
            <person name="Papp V."/>
            <person name="Albert L."/>
            <person name="Andreopoulos W."/>
            <person name="Angelini C."/>
            <person name="Antonin V."/>
            <person name="Barry K.W."/>
            <person name="Bougher N.L."/>
            <person name="Buchanan P."/>
            <person name="Buyck B."/>
            <person name="Bense V."/>
            <person name="Catcheside P."/>
            <person name="Chovatia M."/>
            <person name="Cooper J."/>
            <person name="Damon W."/>
            <person name="Desjardin D."/>
            <person name="Finy P."/>
            <person name="Geml J."/>
            <person name="Haridas S."/>
            <person name="Hughes K."/>
            <person name="Justo A."/>
            <person name="Karasinski D."/>
            <person name="Kautmanova I."/>
            <person name="Kiss B."/>
            <person name="Kocsube S."/>
            <person name="Kotiranta H."/>
            <person name="LaButti K.M."/>
            <person name="Lechner B.E."/>
            <person name="Liimatainen K."/>
            <person name="Lipzen A."/>
            <person name="Lukacs Z."/>
            <person name="Mihaltcheva S."/>
            <person name="Morgado L.N."/>
            <person name="Niskanen T."/>
            <person name="Noordeloos M.E."/>
            <person name="Ohm R.A."/>
            <person name="Ortiz-Santana B."/>
            <person name="Ovrebo C."/>
            <person name="Racz N."/>
            <person name="Riley R."/>
            <person name="Savchenko A."/>
            <person name="Shiryaev A."/>
            <person name="Soop K."/>
            <person name="Spirin V."/>
            <person name="Szebenyi C."/>
            <person name="Tomsovsky M."/>
            <person name="Tulloss R.E."/>
            <person name="Uehling J."/>
            <person name="Grigoriev I.V."/>
            <person name="Vagvolgyi C."/>
            <person name="Papp T."/>
            <person name="Martin F.M."/>
            <person name="Miettinen O."/>
            <person name="Hibbett D.S."/>
            <person name="Nagy L.G."/>
        </authorList>
    </citation>
    <scope>NUCLEOTIDE SEQUENCE [LARGE SCALE GENOMIC DNA]</scope>
    <source>
        <strain evidence="1 2">NL-1719</strain>
    </source>
</reference>
<evidence type="ECO:0000313" key="1">
    <source>
        <dbReference type="EMBL" id="TFK74810.1"/>
    </source>
</evidence>
<gene>
    <name evidence="1" type="ORF">BDN72DRAFT_634017</name>
</gene>
<protein>
    <submittedName>
        <fullName evidence="1">Uncharacterized protein</fullName>
    </submittedName>
</protein>
<keyword evidence="2" id="KW-1185">Reference proteome</keyword>
<dbReference type="Proteomes" id="UP000308600">
    <property type="component" value="Unassembled WGS sequence"/>
</dbReference>
<accession>A0ACD3BAF1</accession>
<proteinExistence type="predicted"/>